<comment type="caution">
    <text evidence="4">The sequence shown here is derived from an EMBL/GenBank/DDBJ whole genome shotgun (WGS) entry which is preliminary data.</text>
</comment>
<keyword evidence="1 2" id="KW-0129">CBS domain</keyword>
<dbReference type="InterPro" id="IPR000644">
    <property type="entry name" value="CBS_dom"/>
</dbReference>
<dbReference type="PANTHER" id="PTHR43080">
    <property type="entry name" value="CBS DOMAIN-CONTAINING PROTEIN CBSX3, MITOCHONDRIAL"/>
    <property type="match status" value="1"/>
</dbReference>
<name>E2SCK8_9ACTN</name>
<dbReference type="eggNOG" id="COG2905">
    <property type="taxonomic scope" value="Bacteria"/>
</dbReference>
<dbReference type="PANTHER" id="PTHR43080:SF2">
    <property type="entry name" value="CBS DOMAIN-CONTAINING PROTEIN"/>
    <property type="match status" value="1"/>
</dbReference>
<dbReference type="EMBL" id="ACLF03000006">
    <property type="protein sequence ID" value="EFQ82961.1"/>
    <property type="molecule type" value="Genomic_DNA"/>
</dbReference>
<accession>E2SCK8</accession>
<dbReference type="InterPro" id="IPR051257">
    <property type="entry name" value="Diverse_CBS-Domain"/>
</dbReference>
<evidence type="ECO:0000313" key="4">
    <source>
        <dbReference type="EMBL" id="EFQ82961.1"/>
    </source>
</evidence>
<dbReference type="OrthoDB" id="9807125at2"/>
<organism evidence="4 5">
    <name type="scientific">Aeromicrobium marinum DSM 15272</name>
    <dbReference type="NCBI Taxonomy" id="585531"/>
    <lineage>
        <taxon>Bacteria</taxon>
        <taxon>Bacillati</taxon>
        <taxon>Actinomycetota</taxon>
        <taxon>Actinomycetes</taxon>
        <taxon>Propionibacteriales</taxon>
        <taxon>Nocardioidaceae</taxon>
        <taxon>Aeromicrobium</taxon>
    </lineage>
</organism>
<evidence type="ECO:0000256" key="1">
    <source>
        <dbReference type="ARBA" id="ARBA00023122"/>
    </source>
</evidence>
<sequence>MRVRDIMTTKGSDVVHTISPEASVRELLDLLAEHDIGALVVSTDGDRLAGIVSERDVVRKLRGVPDPNAATVATIMTAEVITCGPDDSAGSLMAIMTQRRVRHVPVVDDGHLVGILSVGDAVKHRMDQLEFERDQLTSYLQS</sequence>
<feature type="domain" description="CBS" evidence="3">
    <location>
        <begin position="76"/>
        <end position="131"/>
    </location>
</feature>
<dbReference type="InterPro" id="IPR044725">
    <property type="entry name" value="CBSX3_CBS_dom"/>
</dbReference>
<dbReference type="STRING" id="585531.HMPREF0063_12170"/>
<protein>
    <submittedName>
        <fullName evidence="4">CBS domain protein</fullName>
    </submittedName>
</protein>
<dbReference type="Pfam" id="PF00571">
    <property type="entry name" value="CBS"/>
    <property type="match status" value="2"/>
</dbReference>
<dbReference type="InterPro" id="IPR046342">
    <property type="entry name" value="CBS_dom_sf"/>
</dbReference>
<keyword evidence="5" id="KW-1185">Reference proteome</keyword>
<dbReference type="PROSITE" id="PS51371">
    <property type="entry name" value="CBS"/>
    <property type="match status" value="2"/>
</dbReference>
<dbReference type="AlphaFoldDB" id="E2SCK8"/>
<dbReference type="SUPFAM" id="SSF54631">
    <property type="entry name" value="CBS-domain pair"/>
    <property type="match status" value="1"/>
</dbReference>
<feature type="domain" description="CBS" evidence="3">
    <location>
        <begin position="7"/>
        <end position="71"/>
    </location>
</feature>
<evidence type="ECO:0000256" key="2">
    <source>
        <dbReference type="PROSITE-ProRule" id="PRU00703"/>
    </source>
</evidence>
<dbReference type="Proteomes" id="UP000003111">
    <property type="component" value="Unassembled WGS sequence"/>
</dbReference>
<reference evidence="4" key="1">
    <citation type="submission" date="2010-08" db="EMBL/GenBank/DDBJ databases">
        <authorList>
            <person name="Muzny D."/>
            <person name="Qin X."/>
            <person name="Buhay C."/>
            <person name="Dugan-Rocha S."/>
            <person name="Ding Y."/>
            <person name="Chen G."/>
            <person name="Hawes A."/>
            <person name="Holder M."/>
            <person name="Jhangiani S."/>
            <person name="Johnson A."/>
            <person name="Khan Z."/>
            <person name="Li Z."/>
            <person name="Liu W."/>
            <person name="Liu X."/>
            <person name="Perez L."/>
            <person name="Shen H."/>
            <person name="Wang Q."/>
            <person name="Watt J."/>
            <person name="Xi L."/>
            <person name="Xin Y."/>
            <person name="Zhou J."/>
            <person name="Deng J."/>
            <person name="Jiang H."/>
            <person name="Liu Y."/>
            <person name="Qu J."/>
            <person name="Song X.-Z."/>
            <person name="Zhang L."/>
            <person name="Villasana D."/>
            <person name="Johnson A."/>
            <person name="Liu J."/>
            <person name="Liyanage D."/>
            <person name="Lorensuhewa L."/>
            <person name="Robinson T."/>
            <person name="Song A."/>
            <person name="Song B.-B."/>
            <person name="Dinh H."/>
            <person name="Thornton R."/>
            <person name="Coyle M."/>
            <person name="Francisco L."/>
            <person name="Jackson L."/>
            <person name="Javaid M."/>
            <person name="Korchina V."/>
            <person name="Kovar C."/>
            <person name="Mata R."/>
            <person name="Mathew T."/>
            <person name="Ngo R."/>
            <person name="Nguyen L."/>
            <person name="Nguyen N."/>
            <person name="Okwuonu G."/>
            <person name="Ongeri F."/>
            <person name="Pham C."/>
            <person name="Simmons D."/>
            <person name="Wilczek-Boney K."/>
            <person name="Hale W."/>
            <person name="Jakkamsetti A."/>
            <person name="Pham P."/>
            <person name="Ruth R."/>
            <person name="San Lucas F."/>
            <person name="Warren J."/>
            <person name="Zhang J."/>
            <person name="Zhao Z."/>
            <person name="Zhou C."/>
            <person name="Zhu D."/>
            <person name="Lee S."/>
            <person name="Bess C."/>
            <person name="Blankenburg K."/>
            <person name="Forbes L."/>
            <person name="Fu Q."/>
            <person name="Gubbala S."/>
            <person name="Hirani K."/>
            <person name="Jayaseelan J.C."/>
            <person name="Lara F."/>
            <person name="Munidasa M."/>
            <person name="Palculict T."/>
            <person name="Patil S."/>
            <person name="Pu L.-L."/>
            <person name="Saada N."/>
            <person name="Tang L."/>
            <person name="Weissenberger G."/>
            <person name="Zhu Y."/>
            <person name="Hemphill L."/>
            <person name="Shang Y."/>
            <person name="Youmans B."/>
            <person name="Ayvaz T."/>
            <person name="Ross M."/>
            <person name="Santibanez J."/>
            <person name="Aqrawi P."/>
            <person name="Gross S."/>
            <person name="Joshi V."/>
            <person name="Fowler G."/>
            <person name="Nazareth L."/>
            <person name="Reid J."/>
            <person name="Worley K."/>
            <person name="Petrosino J."/>
            <person name="Highlander S."/>
            <person name="Gibbs R."/>
        </authorList>
    </citation>
    <scope>NUCLEOTIDE SEQUENCE [LARGE SCALE GENOMIC DNA]</scope>
    <source>
        <strain evidence="4">DSM 15272</strain>
    </source>
</reference>
<dbReference type="CDD" id="cd04623">
    <property type="entry name" value="CBS_pair_bac_euk"/>
    <property type="match status" value="1"/>
</dbReference>
<dbReference type="HOGENOM" id="CLU_040681_3_2_11"/>
<gene>
    <name evidence="4" type="ORF">HMPREF0063_12170</name>
</gene>
<dbReference type="RefSeq" id="WP_007077262.1">
    <property type="nucleotide sequence ID" value="NZ_CM001024.1"/>
</dbReference>
<dbReference type="SMART" id="SM00116">
    <property type="entry name" value="CBS"/>
    <property type="match status" value="2"/>
</dbReference>
<dbReference type="Gene3D" id="3.10.580.10">
    <property type="entry name" value="CBS-domain"/>
    <property type="match status" value="1"/>
</dbReference>
<proteinExistence type="predicted"/>
<evidence type="ECO:0000313" key="5">
    <source>
        <dbReference type="Proteomes" id="UP000003111"/>
    </source>
</evidence>
<evidence type="ECO:0000259" key="3">
    <source>
        <dbReference type="PROSITE" id="PS51371"/>
    </source>
</evidence>